<evidence type="ECO:0000256" key="7">
    <source>
        <dbReference type="ARBA" id="ARBA00023136"/>
    </source>
</evidence>
<dbReference type="FunFam" id="1.10.510.10:FF:000513">
    <property type="entry name" value="Protein NSP-INTERACTING KINASE 2"/>
    <property type="match status" value="1"/>
</dbReference>
<dbReference type="CDD" id="cd12087">
    <property type="entry name" value="TM_EGFR-like"/>
    <property type="match status" value="1"/>
</dbReference>
<keyword evidence="2" id="KW-0433">Leucine-rich repeat</keyword>
<keyword evidence="7 8" id="KW-0472">Membrane</keyword>
<dbReference type="InterPro" id="IPR011009">
    <property type="entry name" value="Kinase-like_dom_sf"/>
</dbReference>
<keyword evidence="4 9" id="KW-0732">Signal</keyword>
<feature type="transmembrane region" description="Helical" evidence="8">
    <location>
        <begin position="302"/>
        <end position="326"/>
    </location>
</feature>
<dbReference type="EMBL" id="BDDD01009094">
    <property type="protein sequence ID" value="GAV92208.1"/>
    <property type="molecule type" value="Genomic_DNA"/>
</dbReference>
<dbReference type="AlphaFoldDB" id="A0A1Q3DJ04"/>
<dbReference type="PANTHER" id="PTHR48007:SF65">
    <property type="entry name" value="OS01G0577600 PROTEIN"/>
    <property type="match status" value="1"/>
</dbReference>
<proteinExistence type="predicted"/>
<dbReference type="Pfam" id="PF13855">
    <property type="entry name" value="LRR_8"/>
    <property type="match status" value="1"/>
</dbReference>
<dbReference type="SUPFAM" id="SSF56112">
    <property type="entry name" value="Protein kinase-like (PK-like)"/>
    <property type="match status" value="1"/>
</dbReference>
<accession>A0A1Q3DJ04</accession>
<dbReference type="PANTHER" id="PTHR48007">
    <property type="entry name" value="LEUCINE-RICH REPEAT RECEPTOR-LIKE PROTEIN KINASE PXC1"/>
    <property type="match status" value="1"/>
</dbReference>
<comment type="caution">
    <text evidence="11">The sequence shown here is derived from an EMBL/GenBank/DDBJ whole genome shotgun (WGS) entry which is preliminary data.</text>
</comment>
<dbReference type="Gene3D" id="3.80.10.10">
    <property type="entry name" value="Ribonuclease Inhibitor"/>
    <property type="match status" value="2"/>
</dbReference>
<dbReference type="Pfam" id="PF00560">
    <property type="entry name" value="LRR_1"/>
    <property type="match status" value="1"/>
</dbReference>
<dbReference type="InterPro" id="IPR046959">
    <property type="entry name" value="PRK1-6/SRF4-like"/>
</dbReference>
<dbReference type="GO" id="GO:0005524">
    <property type="term" value="F:ATP binding"/>
    <property type="evidence" value="ECO:0007669"/>
    <property type="project" value="InterPro"/>
</dbReference>
<evidence type="ECO:0000256" key="4">
    <source>
        <dbReference type="ARBA" id="ARBA00022729"/>
    </source>
</evidence>
<protein>
    <submittedName>
        <fullName evidence="11">LRR_1 domain-containing protein/Pkinase_Tyr domain-containing protein/LRRNT_2 domain-containing protein/LRR_8 domain-containing protein</fullName>
    </submittedName>
</protein>
<evidence type="ECO:0000256" key="6">
    <source>
        <dbReference type="ARBA" id="ARBA00022989"/>
    </source>
</evidence>
<dbReference type="OrthoDB" id="676979at2759"/>
<organism evidence="11 12">
    <name type="scientific">Cephalotus follicularis</name>
    <name type="common">Albany pitcher plant</name>
    <dbReference type="NCBI Taxonomy" id="3775"/>
    <lineage>
        <taxon>Eukaryota</taxon>
        <taxon>Viridiplantae</taxon>
        <taxon>Streptophyta</taxon>
        <taxon>Embryophyta</taxon>
        <taxon>Tracheophyta</taxon>
        <taxon>Spermatophyta</taxon>
        <taxon>Magnoliopsida</taxon>
        <taxon>eudicotyledons</taxon>
        <taxon>Gunneridae</taxon>
        <taxon>Pentapetalae</taxon>
        <taxon>rosids</taxon>
        <taxon>fabids</taxon>
        <taxon>Oxalidales</taxon>
        <taxon>Cephalotaceae</taxon>
        <taxon>Cephalotus</taxon>
    </lineage>
</organism>
<feature type="domain" description="Protein kinase" evidence="10">
    <location>
        <begin position="403"/>
        <end position="672"/>
    </location>
</feature>
<evidence type="ECO:0000313" key="12">
    <source>
        <dbReference type="Proteomes" id="UP000187406"/>
    </source>
</evidence>
<dbReference type="SUPFAM" id="SSF52058">
    <property type="entry name" value="L domain-like"/>
    <property type="match status" value="1"/>
</dbReference>
<comment type="subcellular location">
    <subcellularLocation>
        <location evidence="1">Membrane</location>
        <topology evidence="1">Single-pass membrane protein</topology>
    </subcellularLocation>
</comment>
<keyword evidence="11" id="KW-0418">Kinase</keyword>
<evidence type="ECO:0000313" key="11">
    <source>
        <dbReference type="EMBL" id="GAV92208.1"/>
    </source>
</evidence>
<sequence length="675" mass="73468">MLLLFCLLSLLLSASFSSPTELDLLLQVKASLDPKNRFLTSWRPSNDPCSSQSFDGVACNEDGYVANISLQGMGLSGKIPAAIGGFKRLTGLYLHFNALNGEIPKEIASLTELSDLYLNVNNLSGEIPHQIGSMSNLQVLQLCYNKLGGRIPTQFGSLNKLGVLALQCNKLTGAIPASLGDLMMLTRLDLSFNGLFGPVPVKLADAPMLQVLDISNNTLSGSLPSALKRLETEVRYQNNPGLCGVGFPDLKACIASDNANPNIPEPFKPNGLHRKDIPESTNLRPNNCSYDNCSNSSRNLQLGVIVGVIGILVVSTVIGLFTFVWYRRRKQKIAIASDSSDGRLSTDQAKDVYRKSASPLLSLEYSNGWDPLAKGRSGIGLYPEVLESFMFNLEEVERATQCFSEVNLLGKSSVSAVYKGILRDGSMVAIKCIAKTSCKSDETVFVKGLKILTSLKHENVVRLRGFCCSKGRGECFLIYDFVPNGNLLQYLDIKEGSGEVLDWSSRICVIHGIAKAIGYLHSNKGSKPALVHQNISAEKVYIDKRYNPVLSDSGLHKLLADDIVFSKVKASAAMGYLAPEYTTTGRFTDKSDLYAFGMIALQILNGKRKISHSTRQAAESCLVKDFIDPNLEGKFSKSEAAKLGRLALLCTHESPIHRPSMENVMQELSALIGSS</sequence>
<dbReference type="Pfam" id="PF08263">
    <property type="entry name" value="LRRNT_2"/>
    <property type="match status" value="1"/>
</dbReference>
<dbReference type="InParanoid" id="A0A1Q3DJ04"/>
<dbReference type="InterPro" id="IPR001245">
    <property type="entry name" value="Ser-Thr/Tyr_kinase_cat_dom"/>
</dbReference>
<dbReference type="FunFam" id="3.80.10.10:FF:000562">
    <property type="entry name" value="Protein NSP-INTERACTING KINASE 2"/>
    <property type="match status" value="1"/>
</dbReference>
<dbReference type="PROSITE" id="PS50011">
    <property type="entry name" value="PROTEIN_KINASE_DOM"/>
    <property type="match status" value="1"/>
</dbReference>
<evidence type="ECO:0000256" key="5">
    <source>
        <dbReference type="ARBA" id="ARBA00022737"/>
    </source>
</evidence>
<evidence type="ECO:0000259" key="10">
    <source>
        <dbReference type="PROSITE" id="PS50011"/>
    </source>
</evidence>
<dbReference type="InterPro" id="IPR032675">
    <property type="entry name" value="LRR_dom_sf"/>
</dbReference>
<dbReference type="Gene3D" id="1.10.510.10">
    <property type="entry name" value="Transferase(Phosphotransferase) domain 1"/>
    <property type="match status" value="1"/>
</dbReference>
<gene>
    <name evidence="11" type="ORF">CFOL_v3_35589</name>
</gene>
<keyword evidence="6 8" id="KW-1133">Transmembrane helix</keyword>
<keyword evidence="11" id="KW-0808">Transferase</keyword>
<reference evidence="12" key="1">
    <citation type="submission" date="2016-04" db="EMBL/GenBank/DDBJ databases">
        <title>Cephalotus genome sequencing.</title>
        <authorList>
            <person name="Fukushima K."/>
            <person name="Hasebe M."/>
            <person name="Fang X."/>
        </authorList>
    </citation>
    <scope>NUCLEOTIDE SEQUENCE [LARGE SCALE GENOMIC DNA]</scope>
    <source>
        <strain evidence="12">cv. St1</strain>
    </source>
</reference>
<keyword evidence="3 8" id="KW-0812">Transmembrane</keyword>
<evidence type="ECO:0000256" key="3">
    <source>
        <dbReference type="ARBA" id="ARBA00022692"/>
    </source>
</evidence>
<dbReference type="InterPro" id="IPR000719">
    <property type="entry name" value="Prot_kinase_dom"/>
</dbReference>
<dbReference type="Proteomes" id="UP000187406">
    <property type="component" value="Unassembled WGS sequence"/>
</dbReference>
<evidence type="ECO:0000256" key="9">
    <source>
        <dbReference type="SAM" id="SignalP"/>
    </source>
</evidence>
<feature type="chain" id="PRO_5012094664" evidence="9">
    <location>
        <begin position="18"/>
        <end position="675"/>
    </location>
</feature>
<keyword evidence="12" id="KW-1185">Reference proteome</keyword>
<dbReference type="InterPro" id="IPR013210">
    <property type="entry name" value="LRR_N_plant-typ"/>
</dbReference>
<evidence type="ECO:0000256" key="2">
    <source>
        <dbReference type="ARBA" id="ARBA00022614"/>
    </source>
</evidence>
<dbReference type="GO" id="GO:0004672">
    <property type="term" value="F:protein kinase activity"/>
    <property type="evidence" value="ECO:0007669"/>
    <property type="project" value="InterPro"/>
</dbReference>
<evidence type="ECO:0000256" key="8">
    <source>
        <dbReference type="SAM" id="Phobius"/>
    </source>
</evidence>
<dbReference type="InterPro" id="IPR001611">
    <property type="entry name" value="Leu-rich_rpt"/>
</dbReference>
<dbReference type="GO" id="GO:0016020">
    <property type="term" value="C:membrane"/>
    <property type="evidence" value="ECO:0007669"/>
    <property type="project" value="UniProtKB-SubCell"/>
</dbReference>
<name>A0A1Q3DJ04_CEPFO</name>
<evidence type="ECO:0000256" key="1">
    <source>
        <dbReference type="ARBA" id="ARBA00004167"/>
    </source>
</evidence>
<dbReference type="Pfam" id="PF07714">
    <property type="entry name" value="PK_Tyr_Ser-Thr"/>
    <property type="match status" value="1"/>
</dbReference>
<dbReference type="Gene3D" id="3.30.200.20">
    <property type="entry name" value="Phosphorylase Kinase, domain 1"/>
    <property type="match status" value="1"/>
</dbReference>
<keyword evidence="5" id="KW-0677">Repeat</keyword>
<dbReference type="FunFam" id="3.30.200.20:FF:000371">
    <property type="entry name" value="Protein NSP-INTERACTING KINASE 2"/>
    <property type="match status" value="1"/>
</dbReference>
<dbReference type="FunCoup" id="A0A1Q3DJ04">
    <property type="interactions" value="754"/>
</dbReference>
<feature type="signal peptide" evidence="9">
    <location>
        <begin position="1"/>
        <end position="17"/>
    </location>
</feature>
<dbReference type="FunFam" id="3.80.10.10:FF:000129">
    <property type="entry name" value="Leucine-rich repeat receptor-like kinase"/>
    <property type="match status" value="1"/>
</dbReference>